<dbReference type="STRING" id="1122252.SAMN05660443_1408"/>
<protein>
    <submittedName>
        <fullName evidence="2">Chromosome partitioning protein</fullName>
    </submittedName>
</protein>
<dbReference type="OrthoDB" id="9799330at2"/>
<accession>A0A1I1G576</accession>
<keyword evidence="3" id="KW-1185">Reference proteome</keyword>
<dbReference type="Proteomes" id="UP000199058">
    <property type="component" value="Unassembled WGS sequence"/>
</dbReference>
<dbReference type="SUPFAM" id="SSF52540">
    <property type="entry name" value="P-loop containing nucleoside triphosphate hydrolases"/>
    <property type="match status" value="1"/>
</dbReference>
<dbReference type="Pfam" id="PF13614">
    <property type="entry name" value="AAA_31"/>
    <property type="match status" value="1"/>
</dbReference>
<evidence type="ECO:0000313" key="2">
    <source>
        <dbReference type="EMBL" id="SFC06705.1"/>
    </source>
</evidence>
<dbReference type="PANTHER" id="PTHR13696:SF52">
    <property type="entry name" value="PARA FAMILY PROTEIN CT_582"/>
    <property type="match status" value="1"/>
</dbReference>
<evidence type="ECO:0000259" key="1">
    <source>
        <dbReference type="Pfam" id="PF13614"/>
    </source>
</evidence>
<feature type="domain" description="AAA" evidence="1">
    <location>
        <begin position="1"/>
        <end position="167"/>
    </location>
</feature>
<dbReference type="Gene3D" id="3.40.50.300">
    <property type="entry name" value="P-loop containing nucleotide triphosphate hydrolases"/>
    <property type="match status" value="1"/>
</dbReference>
<reference evidence="2 3" key="1">
    <citation type="submission" date="2016-10" db="EMBL/GenBank/DDBJ databases">
        <authorList>
            <person name="de Groot N.N."/>
        </authorList>
    </citation>
    <scope>NUCLEOTIDE SEQUENCE [LARGE SCALE GENOMIC DNA]</scope>
    <source>
        <strain evidence="2 3">DSM 18438</strain>
    </source>
</reference>
<dbReference type="EMBL" id="FOLH01000002">
    <property type="protein sequence ID" value="SFC06705.1"/>
    <property type="molecule type" value="Genomic_DNA"/>
</dbReference>
<dbReference type="AlphaFoldDB" id="A0A1I1G576"/>
<dbReference type="RefSeq" id="WP_091961163.1">
    <property type="nucleotide sequence ID" value="NZ_FOLH01000002.1"/>
</dbReference>
<sequence length="249" mass="28564">MRTLAVYSMKGGVGKTATSVNLAYWAAQSGLKTLLIDLDPQGASSFYFRVKPAKKSWSKRFFKAYEHLLKQIKASDYENLDIIPAHLSFRHFDVILKGLNKRKSRLQKVLKGLKKEYDLVLLDCPPSIGQLSEAVFMASDQLLVPVIPTTLSERTFEQLHDFFKQERYSRKKILPFFTLVQNQKSLHKNLQEELRAKYPEFLKTVIPFSADVENMGEYRAPVDQFARNKPANLAYQALWKEVSSQLGAK</sequence>
<dbReference type="InterPro" id="IPR025669">
    <property type="entry name" value="AAA_dom"/>
</dbReference>
<organism evidence="2 3">
    <name type="scientific">Marinospirillum celere</name>
    <dbReference type="NCBI Taxonomy" id="1122252"/>
    <lineage>
        <taxon>Bacteria</taxon>
        <taxon>Pseudomonadati</taxon>
        <taxon>Pseudomonadota</taxon>
        <taxon>Gammaproteobacteria</taxon>
        <taxon>Oceanospirillales</taxon>
        <taxon>Oceanospirillaceae</taxon>
        <taxon>Marinospirillum</taxon>
    </lineage>
</organism>
<dbReference type="CDD" id="cd02042">
    <property type="entry name" value="ParAB_family"/>
    <property type="match status" value="1"/>
</dbReference>
<proteinExistence type="predicted"/>
<gene>
    <name evidence="2" type="ORF">SAMN05660443_1408</name>
</gene>
<evidence type="ECO:0000313" key="3">
    <source>
        <dbReference type="Proteomes" id="UP000199058"/>
    </source>
</evidence>
<dbReference type="InterPro" id="IPR050678">
    <property type="entry name" value="DNA_Partitioning_ATPase"/>
</dbReference>
<dbReference type="PANTHER" id="PTHR13696">
    <property type="entry name" value="P-LOOP CONTAINING NUCLEOSIDE TRIPHOSPHATE HYDROLASE"/>
    <property type="match status" value="1"/>
</dbReference>
<dbReference type="InterPro" id="IPR027417">
    <property type="entry name" value="P-loop_NTPase"/>
</dbReference>
<name>A0A1I1G576_9GAMM</name>